<sequence length="87" mass="9310">MKKTTTLRCKQVPSGGVFGQAVWCESCSGKFACVAKSLPDGRRKASFIRPAQTGIATTGPVTKAVCVRTQVGRIKPLRQVRCLLSDA</sequence>
<comment type="caution">
    <text evidence="1">The sequence shown here is derived from an EMBL/GenBank/DDBJ whole genome shotgun (WGS) entry which is preliminary data.</text>
</comment>
<accession>A0A0J1B9X8</accession>
<protein>
    <submittedName>
        <fullName evidence="1">Uncharacterized protein</fullName>
    </submittedName>
</protein>
<dbReference type="Proteomes" id="UP000036367">
    <property type="component" value="Unassembled WGS sequence"/>
</dbReference>
<gene>
    <name evidence="1" type="ORF">RISK_004429</name>
</gene>
<organism evidence="1 2">
    <name type="scientific">Rhodopirellula islandica</name>
    <dbReference type="NCBI Taxonomy" id="595434"/>
    <lineage>
        <taxon>Bacteria</taxon>
        <taxon>Pseudomonadati</taxon>
        <taxon>Planctomycetota</taxon>
        <taxon>Planctomycetia</taxon>
        <taxon>Pirellulales</taxon>
        <taxon>Pirellulaceae</taxon>
        <taxon>Rhodopirellula</taxon>
    </lineage>
</organism>
<evidence type="ECO:0000313" key="2">
    <source>
        <dbReference type="Proteomes" id="UP000036367"/>
    </source>
</evidence>
<evidence type="ECO:0000313" key="1">
    <source>
        <dbReference type="EMBL" id="KLU03532.1"/>
    </source>
</evidence>
<name>A0A0J1B9X8_RHOIS</name>
<reference evidence="1" key="1">
    <citation type="submission" date="2015-05" db="EMBL/GenBank/DDBJ databases">
        <title>Permanent draft genome of Rhodopirellula islandicus K833.</title>
        <authorList>
            <person name="Kizina J."/>
            <person name="Richter M."/>
            <person name="Glockner F.O."/>
            <person name="Harder J."/>
        </authorList>
    </citation>
    <scope>NUCLEOTIDE SEQUENCE [LARGE SCALE GENOMIC DNA]</scope>
    <source>
        <strain evidence="1">K833</strain>
    </source>
</reference>
<proteinExistence type="predicted"/>
<dbReference type="AlphaFoldDB" id="A0A0J1B9X8"/>
<dbReference type="EMBL" id="LECT01000036">
    <property type="protein sequence ID" value="KLU03532.1"/>
    <property type="molecule type" value="Genomic_DNA"/>
</dbReference>
<keyword evidence="2" id="KW-1185">Reference proteome</keyword>
<dbReference type="PATRIC" id="fig|595434.4.peg.4202"/>